<organism evidence="2 3">
    <name type="scientific">Tepiditoga spiralis</name>
    <dbReference type="NCBI Taxonomy" id="2108365"/>
    <lineage>
        <taxon>Bacteria</taxon>
        <taxon>Thermotogati</taxon>
        <taxon>Thermotogota</taxon>
        <taxon>Thermotogae</taxon>
        <taxon>Petrotogales</taxon>
        <taxon>Petrotogaceae</taxon>
        <taxon>Tepiditoga</taxon>
    </lineage>
</organism>
<dbReference type="KEGG" id="ocy:OSSY52_09720"/>
<feature type="domain" description="HD" evidence="1">
    <location>
        <begin position="23"/>
        <end position="125"/>
    </location>
</feature>
<accession>A0A7G1G398</accession>
<evidence type="ECO:0000259" key="1">
    <source>
        <dbReference type="PROSITE" id="PS51831"/>
    </source>
</evidence>
<dbReference type="Proteomes" id="UP000516361">
    <property type="component" value="Chromosome"/>
</dbReference>
<dbReference type="SUPFAM" id="SSF109604">
    <property type="entry name" value="HD-domain/PDEase-like"/>
    <property type="match status" value="1"/>
</dbReference>
<dbReference type="PROSITE" id="PS51831">
    <property type="entry name" value="HD"/>
    <property type="match status" value="1"/>
</dbReference>
<dbReference type="PANTHER" id="PTHR33594:SF1">
    <property type="entry name" value="HD_PDEASE DOMAIN-CONTAINING PROTEIN"/>
    <property type="match status" value="1"/>
</dbReference>
<gene>
    <name evidence="2" type="ORF">OSSY52_09720</name>
</gene>
<dbReference type="Pfam" id="PF01966">
    <property type="entry name" value="HD"/>
    <property type="match status" value="1"/>
</dbReference>
<dbReference type="PANTHER" id="PTHR33594">
    <property type="entry name" value="SUPERFAMILY HYDROLASE, PUTATIVE (AFU_ORTHOLOGUE AFUA_1G03035)-RELATED"/>
    <property type="match status" value="1"/>
</dbReference>
<dbReference type="CDD" id="cd00077">
    <property type="entry name" value="HDc"/>
    <property type="match status" value="1"/>
</dbReference>
<keyword evidence="3" id="KW-1185">Reference proteome</keyword>
<dbReference type="RefSeq" id="WP_190615898.1">
    <property type="nucleotide sequence ID" value="NZ_AP018712.1"/>
</dbReference>
<protein>
    <submittedName>
        <fullName evidence="2">Phosphohydrolase</fullName>
    </submittedName>
</protein>
<proteinExistence type="predicted"/>
<dbReference type="InterPro" id="IPR003607">
    <property type="entry name" value="HD/PDEase_dom"/>
</dbReference>
<evidence type="ECO:0000313" key="3">
    <source>
        <dbReference type="Proteomes" id="UP000516361"/>
    </source>
</evidence>
<dbReference type="InterPro" id="IPR006674">
    <property type="entry name" value="HD_domain"/>
</dbReference>
<dbReference type="FunCoup" id="A0A7G1G398">
    <property type="interactions" value="76"/>
</dbReference>
<dbReference type="GO" id="GO:0016787">
    <property type="term" value="F:hydrolase activity"/>
    <property type="evidence" value="ECO:0007669"/>
    <property type="project" value="UniProtKB-KW"/>
</dbReference>
<dbReference type="AlphaFoldDB" id="A0A7G1G398"/>
<dbReference type="Gene3D" id="1.10.3210.50">
    <property type="match status" value="1"/>
</dbReference>
<evidence type="ECO:0000313" key="2">
    <source>
        <dbReference type="EMBL" id="BBE30831.1"/>
    </source>
</evidence>
<dbReference type="SMART" id="SM00471">
    <property type="entry name" value="HDc"/>
    <property type="match status" value="1"/>
</dbReference>
<dbReference type="InParanoid" id="A0A7G1G398"/>
<sequence>MDYIKKTYEFIKKEISFQEGSHNLDHTLRVLKNAVDIQKKEGGDYEIIVLSTLLHDIARNLELSGKISCHAEEGAKISKKFLREIGYEKYEEVAYCIKTHRYKKGIIPQTLEARILQDADRLDALGRIGVVRTLIHDSNRPLENSINHFYEKILKLKDTMNTKTAKNIAEKKHNIVLEFVKGLEEELNNKYTF</sequence>
<keyword evidence="2" id="KW-0378">Hydrolase</keyword>
<dbReference type="EMBL" id="AP018712">
    <property type="protein sequence ID" value="BBE30831.1"/>
    <property type="molecule type" value="Genomic_DNA"/>
</dbReference>
<reference evidence="2 3" key="1">
    <citation type="submission" date="2018-06" db="EMBL/GenBank/DDBJ databases">
        <title>Genome sequencing of Oceanotoga sp. sy52.</title>
        <authorList>
            <person name="Mori K."/>
        </authorList>
    </citation>
    <scope>NUCLEOTIDE SEQUENCE [LARGE SCALE GENOMIC DNA]</scope>
    <source>
        <strain evidence="3">sy52</strain>
    </source>
</reference>
<name>A0A7G1G398_9BACT</name>